<keyword evidence="9" id="KW-0406">Ion transport</keyword>
<evidence type="ECO:0000256" key="2">
    <source>
        <dbReference type="ARBA" id="ARBA00009810"/>
    </source>
</evidence>
<dbReference type="Proteomes" id="UP000530564">
    <property type="component" value="Unassembled WGS sequence"/>
</dbReference>
<organism evidence="19 20">
    <name type="scientific">Phenylobacterium haematophilum</name>
    <dbReference type="NCBI Taxonomy" id="98513"/>
    <lineage>
        <taxon>Bacteria</taxon>
        <taxon>Pseudomonadati</taxon>
        <taxon>Pseudomonadota</taxon>
        <taxon>Alphaproteobacteria</taxon>
        <taxon>Caulobacterales</taxon>
        <taxon>Caulobacteraceae</taxon>
        <taxon>Phenylobacterium</taxon>
    </lineage>
</organism>
<dbReference type="RefSeq" id="WP_068875182.1">
    <property type="nucleotide sequence ID" value="NZ_JACIDK010000006.1"/>
</dbReference>
<comment type="similarity">
    <text evidence="2 14 15">Belongs to the TonB-dependent receptor family.</text>
</comment>
<dbReference type="NCBIfam" id="TIGR01783">
    <property type="entry name" value="TonB-siderophor"/>
    <property type="match status" value="1"/>
</dbReference>
<evidence type="ECO:0000256" key="1">
    <source>
        <dbReference type="ARBA" id="ARBA00004571"/>
    </source>
</evidence>
<evidence type="ECO:0000256" key="6">
    <source>
        <dbReference type="ARBA" id="ARBA00022692"/>
    </source>
</evidence>
<keyword evidence="20" id="KW-1185">Reference proteome</keyword>
<evidence type="ECO:0000313" key="20">
    <source>
        <dbReference type="Proteomes" id="UP000530564"/>
    </source>
</evidence>
<evidence type="ECO:0000256" key="11">
    <source>
        <dbReference type="ARBA" id="ARBA00023136"/>
    </source>
</evidence>
<dbReference type="SUPFAM" id="SSF56935">
    <property type="entry name" value="Porins"/>
    <property type="match status" value="1"/>
</dbReference>
<evidence type="ECO:0000313" key="19">
    <source>
        <dbReference type="EMBL" id="MBB3893025.1"/>
    </source>
</evidence>
<dbReference type="InterPro" id="IPR012910">
    <property type="entry name" value="Plug_dom"/>
</dbReference>
<evidence type="ECO:0000256" key="4">
    <source>
        <dbReference type="ARBA" id="ARBA00022452"/>
    </source>
</evidence>
<keyword evidence="4 14" id="KW-1134">Transmembrane beta strand</keyword>
<keyword evidence="12 19" id="KW-0675">Receptor</keyword>
<keyword evidence="8" id="KW-0408">Iron</keyword>
<comment type="caution">
    <text evidence="19">The sequence shown here is derived from an EMBL/GenBank/DDBJ whole genome shotgun (WGS) entry which is preliminary data.</text>
</comment>
<name>A0A840A244_9CAUL</name>
<keyword evidence="10 15" id="KW-0798">TonB box</keyword>
<accession>A0A840A244</accession>
<feature type="signal peptide" evidence="16">
    <location>
        <begin position="1"/>
        <end position="30"/>
    </location>
</feature>
<evidence type="ECO:0000256" key="8">
    <source>
        <dbReference type="ARBA" id="ARBA00023004"/>
    </source>
</evidence>
<dbReference type="AlphaFoldDB" id="A0A840A244"/>
<evidence type="ECO:0000256" key="14">
    <source>
        <dbReference type="PROSITE-ProRule" id="PRU01360"/>
    </source>
</evidence>
<evidence type="ECO:0000256" key="16">
    <source>
        <dbReference type="SAM" id="SignalP"/>
    </source>
</evidence>
<dbReference type="InterPro" id="IPR000531">
    <property type="entry name" value="Beta-barrel_TonB"/>
</dbReference>
<dbReference type="InterPro" id="IPR010105">
    <property type="entry name" value="TonB_sidphr_rcpt"/>
</dbReference>
<evidence type="ECO:0000256" key="13">
    <source>
        <dbReference type="ARBA" id="ARBA00023237"/>
    </source>
</evidence>
<dbReference type="GO" id="GO:0015891">
    <property type="term" value="P:siderophore transport"/>
    <property type="evidence" value="ECO:0007669"/>
    <property type="project" value="InterPro"/>
</dbReference>
<evidence type="ECO:0000259" key="17">
    <source>
        <dbReference type="Pfam" id="PF00593"/>
    </source>
</evidence>
<keyword evidence="3 14" id="KW-0813">Transport</keyword>
<evidence type="ECO:0000259" key="18">
    <source>
        <dbReference type="Pfam" id="PF07715"/>
    </source>
</evidence>
<reference evidence="19 20" key="1">
    <citation type="submission" date="2020-08" db="EMBL/GenBank/DDBJ databases">
        <title>Genomic Encyclopedia of Type Strains, Phase IV (KMG-IV): sequencing the most valuable type-strain genomes for metagenomic binning, comparative biology and taxonomic classification.</title>
        <authorList>
            <person name="Goeker M."/>
        </authorList>
    </citation>
    <scope>NUCLEOTIDE SEQUENCE [LARGE SCALE GENOMIC DNA]</scope>
    <source>
        <strain evidence="19 20">DSM 21793</strain>
    </source>
</reference>
<evidence type="ECO:0000256" key="15">
    <source>
        <dbReference type="RuleBase" id="RU003357"/>
    </source>
</evidence>
<dbReference type="InterPro" id="IPR037066">
    <property type="entry name" value="Plug_dom_sf"/>
</dbReference>
<dbReference type="GO" id="GO:0009279">
    <property type="term" value="C:cell outer membrane"/>
    <property type="evidence" value="ECO:0007669"/>
    <property type="project" value="UniProtKB-SubCell"/>
</dbReference>
<evidence type="ECO:0000256" key="5">
    <source>
        <dbReference type="ARBA" id="ARBA00022496"/>
    </source>
</evidence>
<keyword evidence="7 16" id="KW-0732">Signal</keyword>
<dbReference type="PANTHER" id="PTHR32552">
    <property type="entry name" value="FERRICHROME IRON RECEPTOR-RELATED"/>
    <property type="match status" value="1"/>
</dbReference>
<dbReference type="GO" id="GO:0038023">
    <property type="term" value="F:signaling receptor activity"/>
    <property type="evidence" value="ECO:0007669"/>
    <property type="project" value="InterPro"/>
</dbReference>
<dbReference type="CDD" id="cd01347">
    <property type="entry name" value="ligand_gated_channel"/>
    <property type="match status" value="1"/>
</dbReference>
<dbReference type="Gene3D" id="2.40.170.20">
    <property type="entry name" value="TonB-dependent receptor, beta-barrel domain"/>
    <property type="match status" value="1"/>
</dbReference>
<dbReference type="Gene3D" id="2.170.130.10">
    <property type="entry name" value="TonB-dependent receptor, plug domain"/>
    <property type="match status" value="1"/>
</dbReference>
<keyword evidence="11 14" id="KW-0472">Membrane</keyword>
<dbReference type="EMBL" id="JACIDK010000006">
    <property type="protein sequence ID" value="MBB3893025.1"/>
    <property type="molecule type" value="Genomic_DNA"/>
</dbReference>
<dbReference type="InterPro" id="IPR039426">
    <property type="entry name" value="TonB-dep_rcpt-like"/>
</dbReference>
<evidence type="ECO:0000256" key="3">
    <source>
        <dbReference type="ARBA" id="ARBA00022448"/>
    </source>
</evidence>
<keyword evidence="5" id="KW-0410">Iron transport</keyword>
<evidence type="ECO:0000256" key="9">
    <source>
        <dbReference type="ARBA" id="ARBA00023065"/>
    </source>
</evidence>
<evidence type="ECO:0000256" key="7">
    <source>
        <dbReference type="ARBA" id="ARBA00022729"/>
    </source>
</evidence>
<comment type="subcellular location">
    <subcellularLocation>
        <location evidence="1 14">Cell outer membrane</location>
        <topology evidence="1 14">Multi-pass membrane protein</topology>
    </subcellularLocation>
</comment>
<feature type="chain" id="PRO_5032761103" evidence="16">
    <location>
        <begin position="31"/>
        <end position="726"/>
    </location>
</feature>
<keyword evidence="6 14" id="KW-0812">Transmembrane</keyword>
<dbReference type="InterPro" id="IPR036942">
    <property type="entry name" value="Beta-barrel_TonB_sf"/>
</dbReference>
<evidence type="ECO:0000256" key="10">
    <source>
        <dbReference type="ARBA" id="ARBA00023077"/>
    </source>
</evidence>
<dbReference type="GO" id="GO:0015344">
    <property type="term" value="F:siderophore uptake transmembrane transporter activity"/>
    <property type="evidence" value="ECO:0007669"/>
    <property type="project" value="TreeGrafter"/>
</dbReference>
<dbReference type="PROSITE" id="PS52016">
    <property type="entry name" value="TONB_DEPENDENT_REC_3"/>
    <property type="match status" value="1"/>
</dbReference>
<dbReference type="PANTHER" id="PTHR32552:SF68">
    <property type="entry name" value="FERRICHROME OUTER MEMBRANE TRANSPORTER_PHAGE RECEPTOR"/>
    <property type="match status" value="1"/>
</dbReference>
<sequence>MSEVVKGRRCRRVALLAATSAVCWTGVAQADAAPDANTLSGVTVTAQAREQESKASYKVTGSTTGMRTDTALIDVPQAVTVVSIKQINDQAAGSIGEAIRYVPGVFSAQGEGNRETLVFRGNATTGDFFVDGVRDDVQTYRDLYNIERLEIFRGPNAMIFGRGGIGGVVNRVTKVASWQPVGELHFEAGSYDHKRISGDVGLPVNDRVALRITGVYQDSGSYRDGVENERWGVNPTASFRIGDATNVQIGYEHFEDDRIADRGVPAQVRGAGMAVAKPLKTPRGQFFGDPANSPTWTDTDAANLFIEHTFSDNVSIRNRTRWANYDKFYQNVFPGDVNAAQTTVSLSAYNNATARKNFINQTDLNLTFNTGAIEHLLLVGAEYGRQITDNRRFEGRFAGNAASVTVPISASNVRLPLTWTQTASSGDNKGVATVKAGYVQDQIGLTGALKLVLGVRYEDFRTRVTDRRVVGFPAGQQRQFDVTDTLWSPRVGVIWKPVENASIYAGYSKTYQPRGGDQLTSLSISNQNLDPETFQNYELGAKWDINPSFNVTAAVFQLDRDNVLALSDPNNAASPTVPIGKQRTRGMELSAAGELTEQLSFVAAYTLSNGEFLDNVSGTVRAGNKLPNVPKSSASLWSRYEVTPKLGVALGAIYQGKRYASTDNVVVMPGFTRLDAAAFYDVTDRITAQVNVENLLDKRYFVYANSNNNITPGSPTAVKVGLTARF</sequence>
<dbReference type="Pfam" id="PF00593">
    <property type="entry name" value="TonB_dep_Rec_b-barrel"/>
    <property type="match status" value="1"/>
</dbReference>
<keyword evidence="13 14" id="KW-0998">Cell outer membrane</keyword>
<proteinExistence type="inferred from homology"/>
<gene>
    <name evidence="19" type="ORF">GGQ61_003763</name>
</gene>
<feature type="domain" description="TonB-dependent receptor plug" evidence="18">
    <location>
        <begin position="72"/>
        <end position="168"/>
    </location>
</feature>
<feature type="domain" description="TonB-dependent receptor-like beta-barrel" evidence="17">
    <location>
        <begin position="239"/>
        <end position="695"/>
    </location>
</feature>
<dbReference type="Pfam" id="PF07715">
    <property type="entry name" value="Plug"/>
    <property type="match status" value="1"/>
</dbReference>
<protein>
    <submittedName>
        <fullName evidence="19">Catecholate siderophore receptor</fullName>
    </submittedName>
</protein>
<evidence type="ECO:0000256" key="12">
    <source>
        <dbReference type="ARBA" id="ARBA00023170"/>
    </source>
</evidence>